<dbReference type="EMBL" id="VMQU01000037">
    <property type="protein sequence ID" value="TVS89952.1"/>
    <property type="molecule type" value="Genomic_DNA"/>
</dbReference>
<comment type="caution">
    <text evidence="1">The sequence shown here is derived from an EMBL/GenBank/DDBJ whole genome shotgun (WGS) entry which is preliminary data.</text>
</comment>
<protein>
    <submittedName>
        <fullName evidence="1">Uncharacterized protein</fullName>
    </submittedName>
</protein>
<accession>A0A557XVA8</accession>
<dbReference type="RefSeq" id="WP_144953099.1">
    <property type="nucleotide sequence ID" value="NZ_VMQU01000037.1"/>
</dbReference>
<evidence type="ECO:0000313" key="1">
    <source>
        <dbReference type="EMBL" id="TVS89952.1"/>
    </source>
</evidence>
<reference evidence="1 2" key="1">
    <citation type="submission" date="2019-07" db="EMBL/GenBank/DDBJ databases">
        <title>New Mycobacterium species.</title>
        <authorList>
            <person name="Tortoli E."/>
            <person name="Ghielmetti G."/>
            <person name="Friedel U."/>
            <person name="Trovato A."/>
        </authorList>
    </citation>
    <scope>NUCLEOTIDE SEQUENCE [LARGE SCALE GENOMIC DNA]</scope>
    <source>
        <strain evidence="1 2">16-83</strain>
    </source>
</reference>
<proteinExistence type="predicted"/>
<keyword evidence="2" id="KW-1185">Reference proteome</keyword>
<evidence type="ECO:0000313" key="2">
    <source>
        <dbReference type="Proteomes" id="UP000320513"/>
    </source>
</evidence>
<name>A0A557XVA8_9MYCO</name>
<organism evidence="1 2">
    <name type="scientific">Mycobacterium helveticum</name>
    <dbReference type="NCBI Taxonomy" id="2592811"/>
    <lineage>
        <taxon>Bacteria</taxon>
        <taxon>Bacillati</taxon>
        <taxon>Actinomycetota</taxon>
        <taxon>Actinomycetes</taxon>
        <taxon>Mycobacteriales</taxon>
        <taxon>Mycobacteriaceae</taxon>
        <taxon>Mycobacterium</taxon>
    </lineage>
</organism>
<dbReference type="AlphaFoldDB" id="A0A557XVA8"/>
<gene>
    <name evidence="1" type="ORF">FPZ47_10925</name>
</gene>
<sequence length="107" mass="11521">MSRRPKPAALHGELVIHCPRRHVLAAFVLQPNGRDIYRLGAPLADGPSPRVPMNVGGKQTFKCPACRHAGRSPDYQLSWDTLTSALAAAAADTRRQSHVLTIGGTLC</sequence>
<dbReference type="Proteomes" id="UP000320513">
    <property type="component" value="Unassembled WGS sequence"/>
</dbReference>